<reference evidence="3" key="1">
    <citation type="submission" date="2022-11" db="UniProtKB">
        <authorList>
            <consortium name="WormBaseParasite"/>
        </authorList>
    </citation>
    <scope>IDENTIFICATION</scope>
</reference>
<dbReference type="Pfam" id="PF01683">
    <property type="entry name" value="EB"/>
    <property type="match status" value="13"/>
</dbReference>
<feature type="domain" description="EGF-like" evidence="1">
    <location>
        <begin position="27"/>
        <end position="59"/>
    </location>
</feature>
<feature type="domain" description="EGF-like" evidence="1">
    <location>
        <begin position="373"/>
        <end position="415"/>
    </location>
</feature>
<evidence type="ECO:0000313" key="3">
    <source>
        <dbReference type="WBParaSite" id="sdigi.contig541.g8923.t1"/>
    </source>
</evidence>
<sequence length="816" mass="89425">MIDIKRSESPSGLRFLVVQSLVGIGRLCQSDKQCPVDQFCIWGKCLCFSGQVLMENRCVQDFYCLNGQEVYHNKECYYLSAIGDECIINEQCYGESFCVNNYCACINETVNVNGLCQKRNSKPVDHCDKHQILNNGQCLNITVIGGTCQIDAQCANGAKCLKQQCLCPPETVQNEQMCIKIECPENAVLVNGRCMYRAIPGQQCNESVICLDGSQCSVITHFCVCLEGMNNIGGYCRKLSHTDPCDSMFMVYVNGSCNLLTKPGGICNYDLQCLGGSICSNGYCNCPIGTTNTSGYCIGAGKCDQSDVLVNNRCYKRVTFNETCLISQQCPSCAICNYAARCVCPVGMKVVNGECRAAMIKQCSITEVMVDGECVLRRIPGNTCIANEQCLDESRCVNGRCTCPPDTELLSGYCVRRNGGNKCNTYETYVNGKCLNLAIPGENCMHNLQCIAAATCPAGKCVCPNGYREVTKYCIRDTKPSIHCNINQVLLNDHCYELAKIGEYCIDTAVCLGDSICFNNSCTCPTDTIARNDHCYHTEQCDANEVQIEGQCFPRINIGQHCQFTQQCVSLSICHNDICICPSGTVSQNNICQSSGPCPTGQMYIEEGCWDIAHIGQYCHFMQQCQGYSACINNICRCPNDTVPRNGLCAKIDEFCYYTEQCQGKSLCKASRCTCPTGTIIFNGTCVINPKCQPYQILISGSCLDTVSIGMICQDNAQCIESASCVAALSSSNMNGRTCQCNNGTVFTGTKCLTSSIQCPPSTVYVNDKLCQSLVQIGQFCLHTIQCMGYSICSKQICKCPTGFAAIRNVCRRVNW</sequence>
<organism evidence="2 3">
    <name type="scientific">Setaria digitata</name>
    <dbReference type="NCBI Taxonomy" id="48799"/>
    <lineage>
        <taxon>Eukaryota</taxon>
        <taxon>Metazoa</taxon>
        <taxon>Ecdysozoa</taxon>
        <taxon>Nematoda</taxon>
        <taxon>Chromadorea</taxon>
        <taxon>Rhabditida</taxon>
        <taxon>Spirurina</taxon>
        <taxon>Spiruromorpha</taxon>
        <taxon>Filarioidea</taxon>
        <taxon>Setariidae</taxon>
        <taxon>Setaria</taxon>
    </lineage>
</organism>
<feature type="domain" description="EGF-like" evidence="1">
    <location>
        <begin position="203"/>
        <end position="237"/>
    </location>
</feature>
<dbReference type="SMART" id="SM00289">
    <property type="entry name" value="WR1"/>
    <property type="match status" value="11"/>
</dbReference>
<dbReference type="AlphaFoldDB" id="A0A915Q447"/>
<feature type="domain" description="EGF-like" evidence="1">
    <location>
        <begin position="323"/>
        <end position="356"/>
    </location>
</feature>
<dbReference type="InterPro" id="IPR006150">
    <property type="entry name" value="Cys_repeat_1"/>
</dbReference>
<dbReference type="PANTHER" id="PTHR37157:SF2">
    <property type="entry name" value="EB DOMAIN-CONTAINING PROTEIN-RELATED"/>
    <property type="match status" value="1"/>
</dbReference>
<dbReference type="InterPro" id="IPR000742">
    <property type="entry name" value="EGF"/>
</dbReference>
<feature type="domain" description="EGF-like" evidence="1">
    <location>
        <begin position="266"/>
        <end position="298"/>
    </location>
</feature>
<keyword evidence="2" id="KW-1185">Reference proteome</keyword>
<dbReference type="SMART" id="SM00181">
    <property type="entry name" value="EGF"/>
    <property type="match status" value="11"/>
</dbReference>
<accession>A0A915Q447</accession>
<feature type="domain" description="EGF-like" evidence="1">
    <location>
        <begin position="702"/>
        <end position="753"/>
    </location>
</feature>
<feature type="domain" description="EGF-like" evidence="1">
    <location>
        <begin position="147"/>
        <end position="179"/>
    </location>
</feature>
<evidence type="ECO:0000259" key="1">
    <source>
        <dbReference type="SMART" id="SM00181"/>
    </source>
</evidence>
<feature type="domain" description="EGF-like" evidence="1">
    <location>
        <begin position="551"/>
        <end position="593"/>
    </location>
</feature>
<feature type="domain" description="EGF-like" evidence="1">
    <location>
        <begin position="433"/>
        <end position="475"/>
    </location>
</feature>
<feature type="domain" description="EGF-like" evidence="1">
    <location>
        <begin position="770"/>
        <end position="812"/>
    </location>
</feature>
<dbReference type="Proteomes" id="UP000887581">
    <property type="component" value="Unplaced"/>
</dbReference>
<proteinExistence type="predicted"/>
<dbReference type="WBParaSite" id="sdigi.contig541.g8923.t1">
    <property type="protein sequence ID" value="sdigi.contig541.g8923.t1"/>
    <property type="gene ID" value="sdigi.contig541.g8923"/>
</dbReference>
<protein>
    <submittedName>
        <fullName evidence="3">EGF-like domain-containing protein</fullName>
    </submittedName>
</protein>
<dbReference type="InterPro" id="IPR006149">
    <property type="entry name" value="EB_dom"/>
</dbReference>
<feature type="domain" description="EGF-like" evidence="1">
    <location>
        <begin position="648"/>
        <end position="687"/>
    </location>
</feature>
<dbReference type="PANTHER" id="PTHR37157">
    <property type="entry name" value="PRION-LIKE-(Q/N-RICH) DOMAIN-BEARING PROTEIN 25"/>
    <property type="match status" value="1"/>
</dbReference>
<name>A0A915Q447_9BILA</name>
<evidence type="ECO:0000313" key="2">
    <source>
        <dbReference type="Proteomes" id="UP000887581"/>
    </source>
</evidence>